<dbReference type="PROSITE" id="PS00498">
    <property type="entry name" value="TYROSINASE_2"/>
    <property type="match status" value="1"/>
</dbReference>
<evidence type="ECO:0000256" key="4">
    <source>
        <dbReference type="ARBA" id="ARBA00022723"/>
    </source>
</evidence>
<dbReference type="GO" id="GO:0004503">
    <property type="term" value="F:tyrosinase activity"/>
    <property type="evidence" value="ECO:0007669"/>
    <property type="project" value="UniProtKB-EC"/>
</dbReference>
<dbReference type="EMBL" id="MU155266">
    <property type="protein sequence ID" value="KAF9477267.1"/>
    <property type="molecule type" value="Genomic_DNA"/>
</dbReference>
<dbReference type="Gene3D" id="2.60.310.20">
    <property type="match status" value="1"/>
</dbReference>
<gene>
    <name evidence="13" type="ORF">BDN70DRAFT_934346</name>
</gene>
<keyword evidence="5" id="KW-0560">Oxidoreductase</keyword>
<dbReference type="InterPro" id="IPR041640">
    <property type="entry name" value="Tyrosinase_C"/>
</dbReference>
<evidence type="ECO:0000256" key="5">
    <source>
        <dbReference type="ARBA" id="ARBA00023002"/>
    </source>
</evidence>
<comment type="cofactor">
    <cofactor evidence="1">
        <name>Cu(2+)</name>
        <dbReference type="ChEBI" id="CHEBI:29036"/>
    </cofactor>
</comment>
<name>A0A9P5YX13_9AGAR</name>
<dbReference type="PANTHER" id="PTHR11474:SF76">
    <property type="entry name" value="SHKT DOMAIN-CONTAINING PROTEIN"/>
    <property type="match status" value="1"/>
</dbReference>
<feature type="domain" description="Tyrosinase copper-binding" evidence="12">
    <location>
        <begin position="324"/>
        <end position="335"/>
    </location>
</feature>
<keyword evidence="14" id="KW-1185">Reference proteome</keyword>
<dbReference type="GO" id="GO:0042438">
    <property type="term" value="P:melanin biosynthetic process"/>
    <property type="evidence" value="ECO:0007669"/>
    <property type="project" value="UniProtKB-KW"/>
</dbReference>
<dbReference type="GO" id="GO:0046872">
    <property type="term" value="F:metal ion binding"/>
    <property type="evidence" value="ECO:0007669"/>
    <property type="project" value="UniProtKB-KW"/>
</dbReference>
<dbReference type="Pfam" id="PF00264">
    <property type="entry name" value="Tyrosinase"/>
    <property type="match status" value="1"/>
</dbReference>
<proteinExistence type="inferred from homology"/>
<dbReference type="AlphaFoldDB" id="A0A9P5YX13"/>
<evidence type="ECO:0000256" key="6">
    <source>
        <dbReference type="ARBA" id="ARBA00023008"/>
    </source>
</evidence>
<dbReference type="PROSITE" id="PS00497">
    <property type="entry name" value="TYROSINASE_1"/>
    <property type="match status" value="1"/>
</dbReference>
<dbReference type="Gene3D" id="1.10.1280.10">
    <property type="entry name" value="Di-copper center containing domain from catechol oxidase"/>
    <property type="match status" value="1"/>
</dbReference>
<sequence>MYSSDHHQGCGHGEFYDGIAHDCCHEHGHGRHPNPPAPPAPPKNTHYPTKGAAGCYERLEIHDFVKNEKFFSLYIQALDAAYNKVSPDNVESFFQVAGIHGRPYQDYAGAKGTGPAGKWAGYCTHSTVLFPTWHRPYVALLEQVLQKRAIEIAEDYTFDCDDWMEAAVALRQPYWDWAIHSSPPPEVISMQQVTITNSNGERVLVNNPMYCYAFPQGELGSFAGHFQTWPTTLRCPTSDASAAMSDVKTLQSNLDKDGPNVRKATYNMLSQVFDWHGFATYAKGTNPTISNSLEAVHDGIHFKVGGMSQVLKGHMGDNDVAAFDPIFFLHHSNVDRLLSIWAALNPGIWVTPGDSADGTVSIAAGTTIDAQTPLAPFWHNSTTFWTSAELQNTFKFGYTYPDFCGLDMYNAKAVKSALSRRVNTLYGSTTAPAPGPGVPTPAPPSDGGSCPNFGAWDWAVRVHVKKYDVGMSFAVLFFLGDVAADPASWSASDACIGRQYVLVNSNPENCANCQTQSDVVLEGFVHLNDGLQRYLRTVDPEKVAPYLRDHLQWRVQKIDGTAATPESLEVVVLAIPLSYPEGALFPISGKPRQYDSCTRGRPGGSRQAGNF</sequence>
<comment type="caution">
    <text evidence="13">The sequence shown here is derived from an EMBL/GenBank/DDBJ whole genome shotgun (WGS) entry which is preliminary data.</text>
</comment>
<dbReference type="EC" id="1.14.18.1" evidence="3"/>
<evidence type="ECO:0000256" key="1">
    <source>
        <dbReference type="ARBA" id="ARBA00001973"/>
    </source>
</evidence>
<reference evidence="13" key="1">
    <citation type="submission" date="2020-11" db="EMBL/GenBank/DDBJ databases">
        <authorList>
            <consortium name="DOE Joint Genome Institute"/>
            <person name="Ahrendt S."/>
            <person name="Riley R."/>
            <person name="Andreopoulos W."/>
            <person name="Labutti K."/>
            <person name="Pangilinan J."/>
            <person name="Ruiz-Duenas F.J."/>
            <person name="Barrasa J.M."/>
            <person name="Sanchez-Garcia M."/>
            <person name="Camarero S."/>
            <person name="Miyauchi S."/>
            <person name="Serrano A."/>
            <person name="Linde D."/>
            <person name="Babiker R."/>
            <person name="Drula E."/>
            <person name="Ayuso-Fernandez I."/>
            <person name="Pacheco R."/>
            <person name="Padilla G."/>
            <person name="Ferreira P."/>
            <person name="Barriuso J."/>
            <person name="Kellner H."/>
            <person name="Castanera R."/>
            <person name="Alfaro M."/>
            <person name="Ramirez L."/>
            <person name="Pisabarro A.G."/>
            <person name="Kuo A."/>
            <person name="Tritt A."/>
            <person name="Lipzen A."/>
            <person name="He G."/>
            <person name="Yan M."/>
            <person name="Ng V."/>
            <person name="Cullen D."/>
            <person name="Martin F."/>
            <person name="Rosso M.-N."/>
            <person name="Henrissat B."/>
            <person name="Hibbett D."/>
            <person name="Martinez A.T."/>
            <person name="Grigoriev I.V."/>
        </authorList>
    </citation>
    <scope>NUCLEOTIDE SEQUENCE</scope>
    <source>
        <strain evidence="13">CIRM-BRFM 674</strain>
    </source>
</reference>
<evidence type="ECO:0000256" key="8">
    <source>
        <dbReference type="ARBA" id="ARBA00023101"/>
    </source>
</evidence>
<comment type="similarity">
    <text evidence="2">Belongs to the tyrosinase family.</text>
</comment>
<evidence type="ECO:0000313" key="14">
    <source>
        <dbReference type="Proteomes" id="UP000807469"/>
    </source>
</evidence>
<keyword evidence="6" id="KW-0186">Copper</keyword>
<evidence type="ECO:0000259" key="12">
    <source>
        <dbReference type="PROSITE" id="PS00498"/>
    </source>
</evidence>
<dbReference type="InterPro" id="IPR050316">
    <property type="entry name" value="Tyrosinase/Hemocyanin"/>
</dbReference>
<accession>A0A9P5YX13</accession>
<dbReference type="OrthoDB" id="6132182at2759"/>
<organism evidence="13 14">
    <name type="scientific">Pholiota conissans</name>
    <dbReference type="NCBI Taxonomy" id="109636"/>
    <lineage>
        <taxon>Eukaryota</taxon>
        <taxon>Fungi</taxon>
        <taxon>Dikarya</taxon>
        <taxon>Basidiomycota</taxon>
        <taxon>Agaricomycotina</taxon>
        <taxon>Agaricomycetes</taxon>
        <taxon>Agaricomycetidae</taxon>
        <taxon>Agaricales</taxon>
        <taxon>Agaricineae</taxon>
        <taxon>Strophariaceae</taxon>
        <taxon>Pholiota</taxon>
    </lineage>
</organism>
<comment type="catalytic activity">
    <reaction evidence="9">
        <text>2 L-dopa + O2 = 2 L-dopaquinone + 2 H2O</text>
        <dbReference type="Rhea" id="RHEA:34287"/>
        <dbReference type="ChEBI" id="CHEBI:15377"/>
        <dbReference type="ChEBI" id="CHEBI:15379"/>
        <dbReference type="ChEBI" id="CHEBI:57504"/>
        <dbReference type="ChEBI" id="CHEBI:57924"/>
        <dbReference type="EC" id="1.14.18.1"/>
    </reaction>
</comment>
<keyword evidence="7" id="KW-0503">Monooxygenase</keyword>
<evidence type="ECO:0000259" key="11">
    <source>
        <dbReference type="PROSITE" id="PS00497"/>
    </source>
</evidence>
<evidence type="ECO:0000256" key="7">
    <source>
        <dbReference type="ARBA" id="ARBA00023033"/>
    </source>
</evidence>
<evidence type="ECO:0000256" key="2">
    <source>
        <dbReference type="ARBA" id="ARBA00009928"/>
    </source>
</evidence>
<protein>
    <recommendedName>
        <fullName evidence="3">tyrosinase</fullName>
        <ecNumber evidence="3">1.14.18.1</ecNumber>
    </recommendedName>
</protein>
<feature type="domain" description="Tyrosinase copper-binding" evidence="11">
    <location>
        <begin position="125"/>
        <end position="142"/>
    </location>
</feature>
<dbReference type="Pfam" id="PF18132">
    <property type="entry name" value="Tyrosinase_C"/>
    <property type="match status" value="1"/>
</dbReference>
<keyword evidence="8" id="KW-0470">Melanin biosynthesis</keyword>
<evidence type="ECO:0000256" key="3">
    <source>
        <dbReference type="ARBA" id="ARBA00011906"/>
    </source>
</evidence>
<keyword evidence="4" id="KW-0479">Metal-binding</keyword>
<dbReference type="SUPFAM" id="SSF48056">
    <property type="entry name" value="Di-copper centre-containing domain"/>
    <property type="match status" value="1"/>
</dbReference>
<dbReference type="PRINTS" id="PR00092">
    <property type="entry name" value="TYROSINASE"/>
</dbReference>
<evidence type="ECO:0000313" key="13">
    <source>
        <dbReference type="EMBL" id="KAF9477267.1"/>
    </source>
</evidence>
<dbReference type="PANTHER" id="PTHR11474">
    <property type="entry name" value="TYROSINASE FAMILY MEMBER"/>
    <property type="match status" value="1"/>
</dbReference>
<comment type="catalytic activity">
    <reaction evidence="10">
        <text>L-tyrosine + O2 = L-dopaquinone + H2O</text>
        <dbReference type="Rhea" id="RHEA:18117"/>
        <dbReference type="ChEBI" id="CHEBI:15377"/>
        <dbReference type="ChEBI" id="CHEBI:15379"/>
        <dbReference type="ChEBI" id="CHEBI:57924"/>
        <dbReference type="ChEBI" id="CHEBI:58315"/>
        <dbReference type="EC" id="1.14.18.1"/>
    </reaction>
</comment>
<dbReference type="Proteomes" id="UP000807469">
    <property type="component" value="Unassembled WGS sequence"/>
</dbReference>
<dbReference type="InterPro" id="IPR002227">
    <property type="entry name" value="Tyrosinase_Cu-bd"/>
</dbReference>
<dbReference type="InterPro" id="IPR008922">
    <property type="entry name" value="Di-copper_centre_dom_sf"/>
</dbReference>
<evidence type="ECO:0000256" key="9">
    <source>
        <dbReference type="ARBA" id="ARBA00048233"/>
    </source>
</evidence>
<evidence type="ECO:0000256" key="10">
    <source>
        <dbReference type="ARBA" id="ARBA00048881"/>
    </source>
</evidence>